<sequence length="223" mass="24693">MPITTLLFDLDGTLIESNTLILASYTATLEHFTGRKYEQEELLPFIGPPLKDVFQNIDPARADEMIAAYRKHNLEHHDNYVKAYPYVTETLQQLKQAGFKLGIVTTKIRETAERGISVCGLGGLFDVVIGYDDISQPKPHPEPVLKALEALGSTPEEAIMVGDNYHDIESGKNAGAKAAGVAWSIKGKQTLAAYKPDYMLEDMRDLLEIVKEEADAENGKLSR</sequence>
<dbReference type="InterPro" id="IPR036412">
    <property type="entry name" value="HAD-like_sf"/>
</dbReference>
<dbReference type="SFLD" id="SFLDG01129">
    <property type="entry name" value="C1.5:_HAD__Beta-PGM__Phosphata"/>
    <property type="match status" value="1"/>
</dbReference>
<proteinExistence type="inferred from homology"/>
<dbReference type="CDD" id="cd02616">
    <property type="entry name" value="HAD_PPase"/>
    <property type="match status" value="1"/>
</dbReference>
<dbReference type="AlphaFoldDB" id="A0A285N7H9"/>
<evidence type="ECO:0000256" key="2">
    <source>
        <dbReference type="ARBA" id="ARBA00022842"/>
    </source>
</evidence>
<feature type="active site" description="Nucleophile" evidence="3">
    <location>
        <position position="9"/>
    </location>
</feature>
<evidence type="ECO:0000256" key="1">
    <source>
        <dbReference type="ARBA" id="ARBA00022801"/>
    </source>
</evidence>
<dbReference type="SFLD" id="SFLDS00003">
    <property type="entry name" value="Haloacid_Dehalogenase"/>
    <property type="match status" value="1"/>
</dbReference>
<dbReference type="InterPro" id="IPR023198">
    <property type="entry name" value="PGP-like_dom2"/>
</dbReference>
<organism evidence="4 5">
    <name type="scientific">Terribacillus aidingensis</name>
    <dbReference type="NCBI Taxonomy" id="586416"/>
    <lineage>
        <taxon>Bacteria</taxon>
        <taxon>Bacillati</taxon>
        <taxon>Bacillota</taxon>
        <taxon>Bacilli</taxon>
        <taxon>Bacillales</taxon>
        <taxon>Bacillaceae</taxon>
        <taxon>Terribacillus</taxon>
    </lineage>
</organism>
<dbReference type="NCBIfam" id="NF009804">
    <property type="entry name" value="PRK13288.1"/>
    <property type="match status" value="1"/>
</dbReference>
<keyword evidence="2 3" id="KW-0460">Magnesium</keyword>
<keyword evidence="1 3" id="KW-0378">Hydrolase</keyword>
<comment type="catalytic activity">
    <reaction evidence="3">
        <text>diphosphate + H2O = 2 phosphate + H(+)</text>
        <dbReference type="Rhea" id="RHEA:24576"/>
        <dbReference type="ChEBI" id="CHEBI:15377"/>
        <dbReference type="ChEBI" id="CHEBI:15378"/>
        <dbReference type="ChEBI" id="CHEBI:33019"/>
        <dbReference type="ChEBI" id="CHEBI:43474"/>
        <dbReference type="EC" id="3.6.1.1"/>
    </reaction>
</comment>
<comment type="similarity">
    <text evidence="3">Belongs to the HAD-like hydrolase superfamily. PpaX family.</text>
</comment>
<reference evidence="5" key="1">
    <citation type="submission" date="2017-09" db="EMBL/GenBank/DDBJ databases">
        <authorList>
            <person name="Varghese N."/>
            <person name="Submissions S."/>
        </authorList>
    </citation>
    <scope>NUCLEOTIDE SEQUENCE [LARGE SCALE GENOMIC DNA]</scope>
    <source>
        <strain evidence="5">CGMCC 1.8913</strain>
    </source>
</reference>
<dbReference type="InterPro" id="IPR050155">
    <property type="entry name" value="HAD-like_hydrolase_sf"/>
</dbReference>
<dbReference type="Gene3D" id="3.40.50.1000">
    <property type="entry name" value="HAD superfamily/HAD-like"/>
    <property type="match status" value="1"/>
</dbReference>
<dbReference type="EMBL" id="OBEK01000001">
    <property type="protein sequence ID" value="SNZ05278.1"/>
    <property type="molecule type" value="Genomic_DNA"/>
</dbReference>
<dbReference type="NCBIfam" id="TIGR01549">
    <property type="entry name" value="HAD-SF-IA-v1"/>
    <property type="match status" value="1"/>
</dbReference>
<accession>A0A285N7H9</accession>
<dbReference type="RefSeq" id="WP_097039622.1">
    <property type="nucleotide sequence ID" value="NZ_OBEK01000001.1"/>
</dbReference>
<dbReference type="Proteomes" id="UP000219356">
    <property type="component" value="Unassembled WGS sequence"/>
</dbReference>
<dbReference type="STRING" id="586416.GZ22_16560"/>
<protein>
    <recommendedName>
        <fullName evidence="3">Pyrophosphatase PpaX</fullName>
        <ecNumber evidence="3">3.6.1.1</ecNumber>
    </recommendedName>
</protein>
<dbReference type="InterPro" id="IPR041492">
    <property type="entry name" value="HAD_2"/>
</dbReference>
<keyword evidence="5" id="KW-1185">Reference proteome</keyword>
<evidence type="ECO:0000313" key="4">
    <source>
        <dbReference type="EMBL" id="SNZ05278.1"/>
    </source>
</evidence>
<dbReference type="NCBIfam" id="TIGR01509">
    <property type="entry name" value="HAD-SF-IA-v3"/>
    <property type="match status" value="1"/>
</dbReference>
<comment type="cofactor">
    <cofactor evidence="3">
        <name>Mg(2+)</name>
        <dbReference type="ChEBI" id="CHEBI:18420"/>
    </cofactor>
</comment>
<dbReference type="OrthoDB" id="9807630at2"/>
<dbReference type="SFLD" id="SFLDG01135">
    <property type="entry name" value="C1.5.6:_HAD__Beta-PGM__Phospha"/>
    <property type="match status" value="1"/>
</dbReference>
<comment type="function">
    <text evidence="3">Hydrolyzes pyrophosphate formed during P-Ser-HPr dephosphorylation by HPrK/P. Might play a role in controlling the intracellular pyrophosphate pool.</text>
</comment>
<dbReference type="HAMAP" id="MF_01250">
    <property type="entry name" value="Pyrophosphat_PpaX"/>
    <property type="match status" value="1"/>
</dbReference>
<dbReference type="GO" id="GO:0008967">
    <property type="term" value="F:phosphoglycolate phosphatase activity"/>
    <property type="evidence" value="ECO:0007669"/>
    <property type="project" value="TreeGrafter"/>
</dbReference>
<dbReference type="PRINTS" id="PR00413">
    <property type="entry name" value="HADHALOGNASE"/>
</dbReference>
<dbReference type="InterPro" id="IPR023733">
    <property type="entry name" value="Pyrophosphatase_Ppax"/>
</dbReference>
<dbReference type="GO" id="GO:0004427">
    <property type="term" value="F:inorganic diphosphate phosphatase activity"/>
    <property type="evidence" value="ECO:0007669"/>
    <property type="project" value="UniProtKB-UniRule"/>
</dbReference>
<dbReference type="Pfam" id="PF13419">
    <property type="entry name" value="HAD_2"/>
    <property type="match status" value="1"/>
</dbReference>
<gene>
    <name evidence="3" type="primary">ppaX</name>
    <name evidence="4" type="ORF">SAMN05421503_0906</name>
</gene>
<dbReference type="SUPFAM" id="SSF56784">
    <property type="entry name" value="HAD-like"/>
    <property type="match status" value="1"/>
</dbReference>
<dbReference type="PANTHER" id="PTHR43434:SF26">
    <property type="entry name" value="PYROPHOSPHATASE PPAX"/>
    <property type="match status" value="1"/>
</dbReference>
<dbReference type="EC" id="3.6.1.1" evidence="3"/>
<dbReference type="GO" id="GO:0006281">
    <property type="term" value="P:DNA repair"/>
    <property type="evidence" value="ECO:0007669"/>
    <property type="project" value="TreeGrafter"/>
</dbReference>
<dbReference type="PANTHER" id="PTHR43434">
    <property type="entry name" value="PHOSPHOGLYCOLATE PHOSPHATASE"/>
    <property type="match status" value="1"/>
</dbReference>
<evidence type="ECO:0000313" key="5">
    <source>
        <dbReference type="Proteomes" id="UP000219356"/>
    </source>
</evidence>
<dbReference type="InterPro" id="IPR023214">
    <property type="entry name" value="HAD_sf"/>
</dbReference>
<dbReference type="GO" id="GO:0000287">
    <property type="term" value="F:magnesium ion binding"/>
    <property type="evidence" value="ECO:0007669"/>
    <property type="project" value="UniProtKB-UniRule"/>
</dbReference>
<dbReference type="GO" id="GO:0005829">
    <property type="term" value="C:cytosol"/>
    <property type="evidence" value="ECO:0007669"/>
    <property type="project" value="TreeGrafter"/>
</dbReference>
<dbReference type="Gene3D" id="1.10.150.240">
    <property type="entry name" value="Putative phosphatase, domain 2"/>
    <property type="match status" value="1"/>
</dbReference>
<dbReference type="FunFam" id="3.40.50.1000:FF:000022">
    <property type="entry name" value="Phosphoglycolate phosphatase"/>
    <property type="match status" value="1"/>
</dbReference>
<evidence type="ECO:0000256" key="3">
    <source>
        <dbReference type="HAMAP-Rule" id="MF_01250"/>
    </source>
</evidence>
<name>A0A285N7H9_9BACI</name>
<dbReference type="InterPro" id="IPR006439">
    <property type="entry name" value="HAD-SF_hydro_IA"/>
</dbReference>